<evidence type="ECO:0000313" key="2">
    <source>
        <dbReference type="EMBL" id="SFD72695.1"/>
    </source>
</evidence>
<evidence type="ECO:0000256" key="1">
    <source>
        <dbReference type="SAM" id="MobiDB-lite"/>
    </source>
</evidence>
<organism evidence="2 3">
    <name type="scientific">Actinopolyspora alba</name>
    <dbReference type="NCBI Taxonomy" id="673379"/>
    <lineage>
        <taxon>Bacteria</taxon>
        <taxon>Bacillati</taxon>
        <taxon>Actinomycetota</taxon>
        <taxon>Actinomycetes</taxon>
        <taxon>Actinopolysporales</taxon>
        <taxon>Actinopolysporaceae</taxon>
        <taxon>Actinopolyspora</taxon>
        <taxon>Actinopolyspora alba group</taxon>
    </lineage>
</organism>
<dbReference type="Pfam" id="PF19450">
    <property type="entry name" value="DUF5988"/>
    <property type="match status" value="1"/>
</dbReference>
<proteinExistence type="predicted"/>
<sequence>MQKKHEAELQGGPSDLRSRHPIPEPPQEEIKVPRRNGYEHYSFSGSYQEQSGEVIAVFQWSYRTQSAE</sequence>
<dbReference type="EMBL" id="FOMZ01000002">
    <property type="protein sequence ID" value="SFD72695.1"/>
    <property type="molecule type" value="Genomic_DNA"/>
</dbReference>
<dbReference type="RefSeq" id="WP_139219445.1">
    <property type="nucleotide sequence ID" value="NZ_FOMZ01000002.1"/>
</dbReference>
<evidence type="ECO:0000313" key="3">
    <source>
        <dbReference type="Proteomes" id="UP000198716"/>
    </source>
</evidence>
<dbReference type="InterPro" id="IPR046030">
    <property type="entry name" value="DUF5988"/>
</dbReference>
<gene>
    <name evidence="2" type="ORF">SAMN04487819_102340</name>
</gene>
<reference evidence="3" key="1">
    <citation type="submission" date="2016-10" db="EMBL/GenBank/DDBJ databases">
        <authorList>
            <person name="Varghese N."/>
            <person name="Submissions S."/>
        </authorList>
    </citation>
    <scope>NUCLEOTIDE SEQUENCE [LARGE SCALE GENOMIC DNA]</scope>
    <source>
        <strain evidence="3">DSM 45004</strain>
    </source>
</reference>
<accession>A0A1I1UQ43</accession>
<name>A0A1I1UQ43_9ACTN</name>
<dbReference type="Proteomes" id="UP000198716">
    <property type="component" value="Unassembled WGS sequence"/>
</dbReference>
<protein>
    <submittedName>
        <fullName evidence="2">Uncharacterized protein</fullName>
    </submittedName>
</protein>
<keyword evidence="3" id="KW-1185">Reference proteome</keyword>
<feature type="region of interest" description="Disordered" evidence="1">
    <location>
        <begin position="1"/>
        <end position="39"/>
    </location>
</feature>
<feature type="compositionally biased region" description="Basic and acidic residues" evidence="1">
    <location>
        <begin position="16"/>
        <end position="38"/>
    </location>
</feature>
<dbReference type="AlphaFoldDB" id="A0A1I1UQ43"/>